<dbReference type="PROSITE" id="PS50043">
    <property type="entry name" value="HTH_LUXR_2"/>
    <property type="match status" value="1"/>
</dbReference>
<dbReference type="EMBL" id="JBHUKR010000012">
    <property type="protein sequence ID" value="MFD2419599.1"/>
    <property type="molecule type" value="Genomic_DNA"/>
</dbReference>
<evidence type="ECO:0000259" key="1">
    <source>
        <dbReference type="PROSITE" id="PS50043"/>
    </source>
</evidence>
<evidence type="ECO:0000313" key="2">
    <source>
        <dbReference type="EMBL" id="MFD2419599.1"/>
    </source>
</evidence>
<dbReference type="InterPro" id="IPR027417">
    <property type="entry name" value="P-loop_NTPase"/>
</dbReference>
<keyword evidence="3" id="KW-1185">Reference proteome</keyword>
<accession>A0ABW5FYB0</accession>
<dbReference type="Pfam" id="PF00196">
    <property type="entry name" value="GerE"/>
    <property type="match status" value="1"/>
</dbReference>
<dbReference type="InterPro" id="IPR016032">
    <property type="entry name" value="Sig_transdc_resp-reg_C-effctor"/>
</dbReference>
<dbReference type="SUPFAM" id="SSF46894">
    <property type="entry name" value="C-terminal effector domain of the bipartite response regulators"/>
    <property type="match status" value="1"/>
</dbReference>
<dbReference type="Pfam" id="PF13191">
    <property type="entry name" value="AAA_16"/>
    <property type="match status" value="1"/>
</dbReference>
<proteinExistence type="predicted"/>
<reference evidence="3" key="1">
    <citation type="journal article" date="2019" name="Int. J. Syst. Evol. Microbiol.">
        <title>The Global Catalogue of Microorganisms (GCM) 10K type strain sequencing project: providing services to taxonomists for standard genome sequencing and annotation.</title>
        <authorList>
            <consortium name="The Broad Institute Genomics Platform"/>
            <consortium name="The Broad Institute Genome Sequencing Center for Infectious Disease"/>
            <person name="Wu L."/>
            <person name="Ma J."/>
        </authorList>
    </citation>
    <scope>NUCLEOTIDE SEQUENCE [LARGE SCALE GENOMIC DNA]</scope>
    <source>
        <strain evidence="3">CGMCC 4.7645</strain>
    </source>
</reference>
<dbReference type="InterPro" id="IPR041664">
    <property type="entry name" value="AAA_16"/>
</dbReference>
<gene>
    <name evidence="2" type="ORF">ACFSXZ_25040</name>
</gene>
<comment type="caution">
    <text evidence="2">The sequence shown here is derived from an EMBL/GenBank/DDBJ whole genome shotgun (WGS) entry which is preliminary data.</text>
</comment>
<name>A0ABW5FYB0_9PSEU</name>
<organism evidence="2 3">
    <name type="scientific">Amycolatopsis pigmentata</name>
    <dbReference type="NCBI Taxonomy" id="450801"/>
    <lineage>
        <taxon>Bacteria</taxon>
        <taxon>Bacillati</taxon>
        <taxon>Actinomycetota</taxon>
        <taxon>Actinomycetes</taxon>
        <taxon>Pseudonocardiales</taxon>
        <taxon>Pseudonocardiaceae</taxon>
        <taxon>Amycolatopsis</taxon>
    </lineage>
</organism>
<dbReference type="RefSeq" id="WP_378267626.1">
    <property type="nucleotide sequence ID" value="NZ_JBHUKR010000012.1"/>
</dbReference>
<sequence length="909" mass="97052">MDEILDVIRTGRAPLVVLTGLAGVGRTTMLARLSEHLSAEGAHVSALRFTSDGNVLPASFAMPADNDASGPIVRLGGPEHGGSLWASIGPVAGAADEFAVAHRAATAAVVALQRHNREAVLLIDDVQWIDRDSLAVLEALVRIIAGRPVTCVCALRVPAGNAALPDGPAVLARLRREGLAHPVRLRPMNDAQLAGLVTATLSAVAEPALIKRLRQLGRGIPAATRDAIEMLRLRAAIQVVDRRAYLVQGTAPADPPRHGHLVRSVRELGVAVGAAAKAAAVLAPLGAAVPRLVGEALEIGEEQALSSLEVLCREGILHRGRDGTSWRFTVPLVADALTASCGPYERRRLAAKAVAALWDGTAKCADPEYRTNLVADAGRLVAPQRALGELLSRAAVMREEHAEPALKWLGAATRLAENRAQQAMVLLMHTSTCHFHGDHEQSLRGARRLLGEFADQLAPDTAQEVQALAVRALSSTGETGALHEIADGASRWPGNAGNDGLPTVTRAFACGLLDRWPEATALLSELETGNQTSRMLAGLVQTMGDLWQGRPEAFERSLRGRESWPLRAVRRHRIDQVNAHVTALLVHGDLTRARKLLSDEDLTWEDMQEPDRAMAAVLKGDFGGATELACRSVANRSASGFDPGTVGMHHATVSALVAQGRLVTARELLAAARATTPVLAHLLDLTEAQVDRALGEDRRAAERISGALSESGARGLVVGSDLAQSELADLALDRGDREAARTCLKAAEEVATTSSTGRAILHARYLRAVVAHDRDAARHCLELARERAQPFELAWTIVRLVKHGAAEPSLLSEAYDILGSLEALLYRAWTRSLMREHGIGVPGRQETVTENEHLLAVLAAEGLSNKQIAKALLASEKSVEGRLSRLFSRTGYRSRIELSTAMLSGELTF</sequence>
<dbReference type="Proteomes" id="UP001597417">
    <property type="component" value="Unassembled WGS sequence"/>
</dbReference>
<dbReference type="SUPFAM" id="SSF52540">
    <property type="entry name" value="P-loop containing nucleoside triphosphate hydrolases"/>
    <property type="match status" value="1"/>
</dbReference>
<dbReference type="SMART" id="SM00421">
    <property type="entry name" value="HTH_LUXR"/>
    <property type="match status" value="1"/>
</dbReference>
<dbReference type="InterPro" id="IPR036388">
    <property type="entry name" value="WH-like_DNA-bd_sf"/>
</dbReference>
<dbReference type="InterPro" id="IPR000792">
    <property type="entry name" value="Tscrpt_reg_LuxR_C"/>
</dbReference>
<evidence type="ECO:0000313" key="3">
    <source>
        <dbReference type="Proteomes" id="UP001597417"/>
    </source>
</evidence>
<protein>
    <submittedName>
        <fullName evidence="2">AAA family ATPase</fullName>
    </submittedName>
</protein>
<dbReference type="Gene3D" id="1.10.10.10">
    <property type="entry name" value="Winged helix-like DNA-binding domain superfamily/Winged helix DNA-binding domain"/>
    <property type="match status" value="1"/>
</dbReference>
<feature type="domain" description="HTH luxR-type" evidence="1">
    <location>
        <begin position="841"/>
        <end position="906"/>
    </location>
</feature>